<dbReference type="PANTHER" id="PTHR11229">
    <property type="entry name" value="50S RIBOSOMAL PROTEIN L3"/>
    <property type="match status" value="1"/>
</dbReference>
<evidence type="ECO:0000256" key="6">
    <source>
        <dbReference type="ARBA" id="ARBA00035243"/>
    </source>
</evidence>
<dbReference type="Gene3D" id="3.30.160.810">
    <property type="match status" value="1"/>
</dbReference>
<evidence type="ECO:0000313" key="8">
    <source>
        <dbReference type="EMBL" id="OGN03974.1"/>
    </source>
</evidence>
<dbReference type="GO" id="GO:0022625">
    <property type="term" value="C:cytosolic large ribosomal subunit"/>
    <property type="evidence" value="ECO:0007669"/>
    <property type="project" value="TreeGrafter"/>
</dbReference>
<dbReference type="PANTHER" id="PTHR11229:SF16">
    <property type="entry name" value="LARGE RIBOSOMAL SUBUNIT PROTEIN UL3C"/>
    <property type="match status" value="1"/>
</dbReference>
<comment type="function">
    <text evidence="7">One of the primary rRNA binding proteins, it binds directly near the 3'-end of the 23S rRNA, where it nucleates assembly of the 50S subunit.</text>
</comment>
<dbReference type="STRING" id="1802669.A2746_00275"/>
<dbReference type="InterPro" id="IPR019927">
    <property type="entry name" value="Ribosomal_uL3_bac/org-type"/>
</dbReference>
<keyword evidence="4 7" id="KW-0689">Ribosomal protein</keyword>
<dbReference type="NCBIfam" id="TIGR03625">
    <property type="entry name" value="L3_bact"/>
    <property type="match status" value="1"/>
</dbReference>
<comment type="similarity">
    <text evidence="1 7">Belongs to the universal ribosomal protein uL3 family.</text>
</comment>
<reference evidence="8 9" key="1">
    <citation type="journal article" date="2016" name="Nat. Commun.">
        <title>Thousands of microbial genomes shed light on interconnected biogeochemical processes in an aquifer system.</title>
        <authorList>
            <person name="Anantharaman K."/>
            <person name="Brown C.T."/>
            <person name="Hug L.A."/>
            <person name="Sharon I."/>
            <person name="Castelle C.J."/>
            <person name="Probst A.J."/>
            <person name="Thomas B.C."/>
            <person name="Singh A."/>
            <person name="Wilkins M.J."/>
            <person name="Karaoz U."/>
            <person name="Brodie E.L."/>
            <person name="Williams K.H."/>
            <person name="Hubbard S.S."/>
            <person name="Banfield J.F."/>
        </authorList>
    </citation>
    <scope>NUCLEOTIDE SEQUENCE [LARGE SCALE GENOMIC DNA]</scope>
</reference>
<dbReference type="Proteomes" id="UP000177419">
    <property type="component" value="Unassembled WGS sequence"/>
</dbReference>
<keyword evidence="2 7" id="KW-0699">rRNA-binding</keyword>
<evidence type="ECO:0000256" key="5">
    <source>
        <dbReference type="ARBA" id="ARBA00023274"/>
    </source>
</evidence>
<comment type="caution">
    <text evidence="8">The sequence shown here is derived from an EMBL/GenBank/DDBJ whole genome shotgun (WGS) entry which is preliminary data.</text>
</comment>
<evidence type="ECO:0000256" key="2">
    <source>
        <dbReference type="ARBA" id="ARBA00022730"/>
    </source>
</evidence>
<evidence type="ECO:0000256" key="3">
    <source>
        <dbReference type="ARBA" id="ARBA00022884"/>
    </source>
</evidence>
<keyword evidence="5 7" id="KW-0687">Ribonucleoprotein</keyword>
<evidence type="ECO:0000256" key="1">
    <source>
        <dbReference type="ARBA" id="ARBA00006540"/>
    </source>
</evidence>
<dbReference type="GO" id="GO:0006412">
    <property type="term" value="P:translation"/>
    <property type="evidence" value="ECO:0007669"/>
    <property type="project" value="UniProtKB-UniRule"/>
</dbReference>
<evidence type="ECO:0000256" key="7">
    <source>
        <dbReference type="HAMAP-Rule" id="MF_01325"/>
    </source>
</evidence>
<dbReference type="GO" id="GO:0019843">
    <property type="term" value="F:rRNA binding"/>
    <property type="evidence" value="ECO:0007669"/>
    <property type="project" value="UniProtKB-UniRule"/>
</dbReference>
<evidence type="ECO:0000313" key="9">
    <source>
        <dbReference type="Proteomes" id="UP000177419"/>
    </source>
</evidence>
<dbReference type="EMBL" id="MGJJ01000030">
    <property type="protein sequence ID" value="OGN03974.1"/>
    <property type="molecule type" value="Genomic_DNA"/>
</dbReference>
<dbReference type="SUPFAM" id="SSF50447">
    <property type="entry name" value="Translation proteins"/>
    <property type="match status" value="1"/>
</dbReference>
<dbReference type="InterPro" id="IPR009000">
    <property type="entry name" value="Transl_B-barrel_sf"/>
</dbReference>
<keyword evidence="3 7" id="KW-0694">RNA-binding</keyword>
<dbReference type="Gene3D" id="2.40.30.10">
    <property type="entry name" value="Translation factors"/>
    <property type="match status" value="1"/>
</dbReference>
<dbReference type="Pfam" id="PF00297">
    <property type="entry name" value="Ribosomal_L3"/>
    <property type="match status" value="1"/>
</dbReference>
<comment type="subunit">
    <text evidence="7">Part of the 50S ribosomal subunit. Forms a cluster with proteins L14 and L19.</text>
</comment>
<evidence type="ECO:0000256" key="4">
    <source>
        <dbReference type="ARBA" id="ARBA00022980"/>
    </source>
</evidence>
<protein>
    <recommendedName>
        <fullName evidence="6 7">Large ribosomal subunit protein uL3</fullName>
    </recommendedName>
</protein>
<gene>
    <name evidence="7" type="primary">rplC</name>
    <name evidence="8" type="ORF">A2746_00275</name>
</gene>
<name>A0A1F8ESX4_9BACT</name>
<organism evidence="8 9">
    <name type="scientific">Candidatus Yanofskybacteria bacterium RIFCSPHIGHO2_01_FULL_44_22</name>
    <dbReference type="NCBI Taxonomy" id="1802669"/>
    <lineage>
        <taxon>Bacteria</taxon>
        <taxon>Candidatus Yanofskyibacteriota</taxon>
    </lineage>
</organism>
<proteinExistence type="inferred from homology"/>
<dbReference type="InterPro" id="IPR000597">
    <property type="entry name" value="Ribosomal_uL3"/>
</dbReference>
<dbReference type="FunFam" id="2.40.30.10:FF:000004">
    <property type="entry name" value="50S ribosomal protein L3"/>
    <property type="match status" value="1"/>
</dbReference>
<dbReference type="HAMAP" id="MF_01325_B">
    <property type="entry name" value="Ribosomal_uL3_B"/>
    <property type="match status" value="1"/>
</dbReference>
<accession>A0A1F8ESX4</accession>
<dbReference type="GO" id="GO:0003735">
    <property type="term" value="F:structural constituent of ribosome"/>
    <property type="evidence" value="ECO:0007669"/>
    <property type="project" value="UniProtKB-UniRule"/>
</dbReference>
<sequence length="208" mass="22491">MFKFILGRKIGMSQIFQKDGIVVPITLIEAEPNVVLGIKTKEKDGYDAVQVGFETVSAKKIKKPQKGQFKESGNFKTVKEFRVKQEEAGENAFKIGDKLDVSVFSEGDVIKVSGLSKGKGFSGAVKRHGFHGMPASHGHHSVQRHVGSIGQRFPQHTLKGMRMAGRMGGQTTTVRGLKVAVVDKDNSFLAVKGAVPGNKGGLVMIQSQ</sequence>
<dbReference type="AlphaFoldDB" id="A0A1F8ESX4"/>